<dbReference type="RefSeq" id="WP_002743779.1">
    <property type="nucleotide sequence ID" value="NZ_CP012029.1"/>
</dbReference>
<feature type="domain" description="DUF1565" evidence="1">
    <location>
        <begin position="65"/>
        <end position="329"/>
    </location>
</feature>
<dbReference type="Pfam" id="PF07602">
    <property type="entry name" value="DUF1565"/>
    <property type="match status" value="1"/>
</dbReference>
<sequence length="362" mass="38842">MKQIFNIFFIISLLVDCASESGENNNAFQLILGIVNQQPLTLNHSDRKSSELVIIDIPMHYVDSISGNDSNAGTKSAPYRTITKAILASKADGTKVIYVAPGTYDTSIGETFPISIPDGVNLYGDYDGKGLVGGSSSFYAGPPGTTPKTGPTWIKGGGSNSPHINTTIIPKNNSQIAGFKITNPNPEGPEGDSTRGISMQNFVSIKIRNNTITGMPVGVGIHFEFTTVTDVGSNTISGNQITYNYHGIIDHSIRASYDKVENNFISRNYIGIDTTRGLDLGQGPAESAGNNTISCNSYEDIWIPGSSNGNDPQVLFARNNYWDHFPPTISFTGHKPGLDIRHLSSATVIRYEEGGVAPNACN</sequence>
<dbReference type="InterPro" id="IPR011050">
    <property type="entry name" value="Pectin_lyase_fold/virulence"/>
</dbReference>
<reference evidence="2 3" key="1">
    <citation type="journal article" date="2015" name="PLoS Negl. Trop. Dis.">
        <title>Distribution of Plasmids in Distinct Leptospira Pathogenic Species.</title>
        <authorList>
            <person name="Wang Y."/>
            <person name="Zhuang X."/>
            <person name="Zhong Y."/>
            <person name="Zhang C."/>
            <person name="Zhang Y."/>
            <person name="Zeng L."/>
            <person name="Zhu Y."/>
            <person name="He P."/>
            <person name="Dong K."/>
            <person name="Pal U."/>
            <person name="Guo X."/>
            <person name="Qin J."/>
        </authorList>
    </citation>
    <scope>NUCLEOTIDE SEQUENCE [LARGE SCALE GENOMIC DNA]</scope>
    <source>
        <strain evidence="2 3">56604</strain>
    </source>
</reference>
<dbReference type="EMBL" id="CP012029">
    <property type="protein sequence ID" value="ALO27444.1"/>
    <property type="molecule type" value="Genomic_DNA"/>
</dbReference>
<organism evidence="2">
    <name type="scientific">Leptospira borgpetersenii serovar Ballum</name>
    <dbReference type="NCBI Taxonomy" id="280505"/>
    <lineage>
        <taxon>Bacteria</taxon>
        <taxon>Pseudomonadati</taxon>
        <taxon>Spirochaetota</taxon>
        <taxon>Spirochaetia</taxon>
        <taxon>Leptospirales</taxon>
        <taxon>Leptospiraceae</taxon>
        <taxon>Leptospira</taxon>
    </lineage>
</organism>
<protein>
    <recommendedName>
        <fullName evidence="1">DUF1565 domain-containing protein</fullName>
    </recommendedName>
</protein>
<evidence type="ECO:0000259" key="1">
    <source>
        <dbReference type="Pfam" id="PF07602"/>
    </source>
</evidence>
<dbReference type="PATRIC" id="fig|280505.15.peg.3165"/>
<accession>A0A0E3BA39</accession>
<evidence type="ECO:0000313" key="2">
    <source>
        <dbReference type="EMBL" id="ALO27444.1"/>
    </source>
</evidence>
<dbReference type="SUPFAM" id="SSF51126">
    <property type="entry name" value="Pectin lyase-like"/>
    <property type="match status" value="1"/>
</dbReference>
<dbReference type="InterPro" id="IPR012334">
    <property type="entry name" value="Pectin_lyas_fold"/>
</dbReference>
<dbReference type="InterPro" id="IPR011459">
    <property type="entry name" value="DUF1565"/>
</dbReference>
<gene>
    <name evidence="2" type="ORF">LBBP_03244</name>
</gene>
<name>A0A0E3BA39_LEPBO</name>
<dbReference type="NCBIfam" id="NF047854">
    <property type="entry name" value="LIC10774_LIC10365_LIC10821_LIC11207_LIC11030_fam"/>
    <property type="match status" value="1"/>
</dbReference>
<dbReference type="AlphaFoldDB" id="A0A0E3BA39"/>
<proteinExistence type="predicted"/>
<dbReference type="Gene3D" id="2.160.20.10">
    <property type="entry name" value="Single-stranded right-handed beta-helix, Pectin lyase-like"/>
    <property type="match status" value="1"/>
</dbReference>
<dbReference type="Proteomes" id="UP000058857">
    <property type="component" value="Chromosome 1"/>
</dbReference>
<evidence type="ECO:0000313" key="3">
    <source>
        <dbReference type="Proteomes" id="UP000058857"/>
    </source>
</evidence>